<organism evidence="9 10">
    <name type="scientific">Callosobruchus maculatus</name>
    <name type="common">Southern cowpea weevil</name>
    <name type="synonym">Pulse bruchid</name>
    <dbReference type="NCBI Taxonomy" id="64391"/>
    <lineage>
        <taxon>Eukaryota</taxon>
        <taxon>Metazoa</taxon>
        <taxon>Ecdysozoa</taxon>
        <taxon>Arthropoda</taxon>
        <taxon>Hexapoda</taxon>
        <taxon>Insecta</taxon>
        <taxon>Pterygota</taxon>
        <taxon>Neoptera</taxon>
        <taxon>Endopterygota</taxon>
        <taxon>Coleoptera</taxon>
        <taxon>Polyphaga</taxon>
        <taxon>Cucujiformia</taxon>
        <taxon>Chrysomeloidea</taxon>
        <taxon>Chrysomelidae</taxon>
        <taxon>Bruchinae</taxon>
        <taxon>Bruchini</taxon>
        <taxon>Callosobruchus</taxon>
    </lineage>
</organism>
<dbReference type="SUPFAM" id="SSF47473">
    <property type="entry name" value="EF-hand"/>
    <property type="match status" value="1"/>
</dbReference>
<keyword evidence="10" id="KW-1185">Reference proteome</keyword>
<gene>
    <name evidence="9" type="ORF">CALMAC_LOCUS16826</name>
</gene>
<dbReference type="Gene3D" id="1.10.238.10">
    <property type="entry name" value="EF-hand"/>
    <property type="match status" value="1"/>
</dbReference>
<evidence type="ECO:0000256" key="2">
    <source>
        <dbReference type="ARBA" id="ARBA00004569"/>
    </source>
</evidence>
<dbReference type="GO" id="GO:0036444">
    <property type="term" value="P:calcium import into the mitochondrion"/>
    <property type="evidence" value="ECO:0007669"/>
    <property type="project" value="TreeGrafter"/>
</dbReference>
<evidence type="ECO:0000256" key="6">
    <source>
        <dbReference type="ARBA" id="ARBA00023128"/>
    </source>
</evidence>
<evidence type="ECO:0000313" key="9">
    <source>
        <dbReference type="EMBL" id="VEN58465.1"/>
    </source>
</evidence>
<keyword evidence="4" id="KW-0999">Mitochondrion inner membrane</keyword>
<accession>A0A653DE35</accession>
<dbReference type="GO" id="GO:0005758">
    <property type="term" value="C:mitochondrial intermembrane space"/>
    <property type="evidence" value="ECO:0007669"/>
    <property type="project" value="UniProtKB-SubCell"/>
</dbReference>
<keyword evidence="5" id="KW-0809">Transit peptide</keyword>
<dbReference type="EMBL" id="CAACVG010011619">
    <property type="protein sequence ID" value="VEN58465.1"/>
    <property type="molecule type" value="Genomic_DNA"/>
</dbReference>
<dbReference type="GO" id="GO:0005509">
    <property type="term" value="F:calcium ion binding"/>
    <property type="evidence" value="ECO:0007669"/>
    <property type="project" value="InterPro"/>
</dbReference>
<dbReference type="GO" id="GO:0051560">
    <property type="term" value="P:mitochondrial calcium ion homeostasis"/>
    <property type="evidence" value="ECO:0007669"/>
    <property type="project" value="TreeGrafter"/>
</dbReference>
<evidence type="ECO:0000313" key="10">
    <source>
        <dbReference type="Proteomes" id="UP000410492"/>
    </source>
</evidence>
<dbReference type="GO" id="GO:1990246">
    <property type="term" value="C:uniplex complex"/>
    <property type="evidence" value="ECO:0007669"/>
    <property type="project" value="TreeGrafter"/>
</dbReference>
<keyword evidence="7" id="KW-0472">Membrane</keyword>
<dbReference type="OrthoDB" id="5859791at2759"/>
<dbReference type="InterPro" id="IPR002048">
    <property type="entry name" value="EF_hand_dom"/>
</dbReference>
<dbReference type="InterPro" id="IPR011992">
    <property type="entry name" value="EF-hand-dom_pair"/>
</dbReference>
<evidence type="ECO:0000256" key="1">
    <source>
        <dbReference type="ARBA" id="ARBA00004273"/>
    </source>
</evidence>
<keyword evidence="3" id="KW-0677">Repeat</keyword>
<evidence type="ECO:0000259" key="8">
    <source>
        <dbReference type="PROSITE" id="PS50222"/>
    </source>
</evidence>
<sequence>MASSKILLRSIFPRGILQKQFSTFNKTRIQKQRQLPILGLLGGSVIVYTVYKYRSHQVYAAQFKNEDDSRVVKLTSREKRFIRFASVQYDGQLYMTPQDFLESVIEPDPRQAIKSSTPPLSQGSPRLFRSLRDNGIVSYTEYLFMLSVLTKPQSGFRIAFNMFDTDGNERVDKNEFLVIQTLLAGKKIDDDFPVSD</sequence>
<proteinExistence type="predicted"/>
<evidence type="ECO:0000256" key="3">
    <source>
        <dbReference type="ARBA" id="ARBA00022737"/>
    </source>
</evidence>
<dbReference type="PROSITE" id="PS50222">
    <property type="entry name" value="EF_HAND_2"/>
    <property type="match status" value="1"/>
</dbReference>
<evidence type="ECO:0000256" key="4">
    <source>
        <dbReference type="ARBA" id="ARBA00022792"/>
    </source>
</evidence>
<protein>
    <recommendedName>
        <fullName evidence="8">EF-hand domain-containing protein</fullName>
    </recommendedName>
</protein>
<dbReference type="PANTHER" id="PTHR12294">
    <property type="entry name" value="EF HAND DOMAIN FAMILY A1,A2-RELATED"/>
    <property type="match status" value="1"/>
</dbReference>
<evidence type="ECO:0000256" key="5">
    <source>
        <dbReference type="ARBA" id="ARBA00022946"/>
    </source>
</evidence>
<dbReference type="PANTHER" id="PTHR12294:SF13">
    <property type="entry name" value="MITOCHONDRIAL CALCIUM UPTAKE 3, ISOFORM D"/>
    <property type="match status" value="1"/>
</dbReference>
<reference evidence="9 10" key="1">
    <citation type="submission" date="2019-01" db="EMBL/GenBank/DDBJ databases">
        <authorList>
            <person name="Sayadi A."/>
        </authorList>
    </citation>
    <scope>NUCLEOTIDE SEQUENCE [LARGE SCALE GENOMIC DNA]</scope>
</reference>
<feature type="domain" description="EF-hand" evidence="8">
    <location>
        <begin position="151"/>
        <end position="186"/>
    </location>
</feature>
<dbReference type="Proteomes" id="UP000410492">
    <property type="component" value="Unassembled WGS sequence"/>
</dbReference>
<name>A0A653DE35_CALMS</name>
<comment type="subcellular location">
    <subcellularLocation>
        <location evidence="1">Mitochondrion inner membrane</location>
    </subcellularLocation>
    <subcellularLocation>
        <location evidence="2">Mitochondrion intermembrane space</location>
    </subcellularLocation>
</comment>
<dbReference type="InterPro" id="IPR039800">
    <property type="entry name" value="MICU1/2/3"/>
</dbReference>
<keyword evidence="6" id="KW-0496">Mitochondrion</keyword>
<dbReference type="AlphaFoldDB" id="A0A653DE35"/>
<evidence type="ECO:0000256" key="7">
    <source>
        <dbReference type="ARBA" id="ARBA00023136"/>
    </source>
</evidence>